<protein>
    <recommendedName>
        <fullName evidence="2">LamG-like jellyroll fold domain-containing protein</fullName>
    </recommendedName>
</protein>
<evidence type="ECO:0000313" key="1">
    <source>
        <dbReference type="EMBL" id="KKL71764.1"/>
    </source>
</evidence>
<organism evidence="1">
    <name type="scientific">marine sediment metagenome</name>
    <dbReference type="NCBI Taxonomy" id="412755"/>
    <lineage>
        <taxon>unclassified sequences</taxon>
        <taxon>metagenomes</taxon>
        <taxon>ecological metagenomes</taxon>
    </lineage>
</organism>
<gene>
    <name evidence="1" type="ORF">LCGC14_2091640</name>
</gene>
<dbReference type="EMBL" id="LAZR01025488">
    <property type="protein sequence ID" value="KKL71764.1"/>
    <property type="molecule type" value="Genomic_DNA"/>
</dbReference>
<accession>A0A0F9ECV2</accession>
<dbReference type="InterPro" id="IPR013320">
    <property type="entry name" value="ConA-like_dom_sf"/>
</dbReference>
<comment type="caution">
    <text evidence="1">The sequence shown here is derived from an EMBL/GenBank/DDBJ whole genome shotgun (WGS) entry which is preliminary data.</text>
</comment>
<evidence type="ECO:0008006" key="2">
    <source>
        <dbReference type="Google" id="ProtNLM"/>
    </source>
</evidence>
<dbReference type="Pfam" id="PF13385">
    <property type="entry name" value="Laminin_G_3"/>
    <property type="match status" value="1"/>
</dbReference>
<dbReference type="SUPFAM" id="SSF49899">
    <property type="entry name" value="Concanavalin A-like lectins/glucanases"/>
    <property type="match status" value="1"/>
</dbReference>
<name>A0A0F9ECV2_9ZZZZ</name>
<sequence>MATTDLHFIAGGLHPVHRGIRFLGGNVDDGVQVDAAAAAIVGGNHTIGTITAWIMVPDQTGTYTIFGAGDASAVEYMHFTIEAGTLQAVFVNAGPTTNIDVNTASGTIKAHQWHHVAMVQDGARIKMYIDGIDMPLTFTTETTPGQWFEDLDVIDGAHIGAADSIAGGGLLTLEFKGYISDVRIYSGTTAANALSANEIREVASGKIVGTAHNIWSLDQVLTDEGTGADDGTGVGDIIFSDGNEFSSRLTFLETTPLTANNTVIMSDGGVGFAYSPLAA</sequence>
<dbReference type="AlphaFoldDB" id="A0A0F9ECV2"/>
<reference evidence="1" key="1">
    <citation type="journal article" date="2015" name="Nature">
        <title>Complex archaea that bridge the gap between prokaryotes and eukaryotes.</title>
        <authorList>
            <person name="Spang A."/>
            <person name="Saw J.H."/>
            <person name="Jorgensen S.L."/>
            <person name="Zaremba-Niedzwiedzka K."/>
            <person name="Martijn J."/>
            <person name="Lind A.E."/>
            <person name="van Eijk R."/>
            <person name="Schleper C."/>
            <person name="Guy L."/>
            <person name="Ettema T.J."/>
        </authorList>
    </citation>
    <scope>NUCLEOTIDE SEQUENCE</scope>
</reference>
<dbReference type="Gene3D" id="2.60.120.200">
    <property type="match status" value="1"/>
</dbReference>
<proteinExistence type="predicted"/>